<dbReference type="GO" id="GO:0005737">
    <property type="term" value="C:cytoplasm"/>
    <property type="evidence" value="ECO:0007669"/>
    <property type="project" value="TreeGrafter"/>
</dbReference>
<comment type="similarity">
    <text evidence="2 7 10 11">Belongs to the peptidase C12 family.</text>
</comment>
<evidence type="ECO:0000256" key="2">
    <source>
        <dbReference type="ARBA" id="ARBA00009326"/>
    </source>
</evidence>
<evidence type="ECO:0000256" key="1">
    <source>
        <dbReference type="ARBA" id="ARBA00000707"/>
    </source>
</evidence>
<evidence type="ECO:0000259" key="12">
    <source>
        <dbReference type="PROSITE" id="PS52048"/>
    </source>
</evidence>
<keyword evidence="5 7" id="KW-0378">Hydrolase</keyword>
<evidence type="ECO:0000256" key="4">
    <source>
        <dbReference type="ARBA" id="ARBA00022786"/>
    </source>
</evidence>
<evidence type="ECO:0000256" key="6">
    <source>
        <dbReference type="ARBA" id="ARBA00022807"/>
    </source>
</evidence>
<evidence type="ECO:0000256" key="9">
    <source>
        <dbReference type="PIRSR" id="PIRSR038120-2"/>
    </source>
</evidence>
<dbReference type="GO" id="GO:0016579">
    <property type="term" value="P:protein deubiquitination"/>
    <property type="evidence" value="ECO:0007669"/>
    <property type="project" value="InterPro"/>
</dbReference>
<dbReference type="Pfam" id="PF18031">
    <property type="entry name" value="UCH_C"/>
    <property type="match status" value="1"/>
</dbReference>
<dbReference type="PIRSF" id="PIRSF038120">
    <property type="entry name" value="Ubiquitinyl_hydrolase_UCH37"/>
    <property type="match status" value="1"/>
</dbReference>
<evidence type="ECO:0000313" key="14">
    <source>
        <dbReference type="Proteomes" id="UP001212152"/>
    </source>
</evidence>
<feature type="active site" description="Nucleophile" evidence="8 10">
    <location>
        <position position="108"/>
    </location>
</feature>
<dbReference type="Proteomes" id="UP001212152">
    <property type="component" value="Unassembled WGS sequence"/>
</dbReference>
<evidence type="ECO:0000256" key="5">
    <source>
        <dbReference type="ARBA" id="ARBA00022801"/>
    </source>
</evidence>
<evidence type="ECO:0000313" key="13">
    <source>
        <dbReference type="EMBL" id="KAJ3185167.1"/>
    </source>
</evidence>
<dbReference type="InterPro" id="IPR041507">
    <property type="entry name" value="UCH_C"/>
</dbReference>
<dbReference type="PANTHER" id="PTHR10589:SF16">
    <property type="entry name" value="UBIQUITIN CARBOXYL-TERMINAL HYDROLASE ISOZYME L5"/>
    <property type="match status" value="1"/>
</dbReference>
<protein>
    <recommendedName>
        <fullName evidence="7 11">Ubiquitin carboxyl-terminal hydrolase</fullName>
        <ecNumber evidence="7 11">3.4.19.12</ecNumber>
    </recommendedName>
</protein>
<gene>
    <name evidence="13" type="primary">BAP1</name>
    <name evidence="13" type="ORF">HDU87_002734</name>
</gene>
<dbReference type="InterPro" id="IPR036959">
    <property type="entry name" value="Peptidase_C12_UCH_sf"/>
</dbReference>
<dbReference type="AlphaFoldDB" id="A0AAD5XVZ2"/>
<evidence type="ECO:0000256" key="3">
    <source>
        <dbReference type="ARBA" id="ARBA00022670"/>
    </source>
</evidence>
<reference evidence="13" key="1">
    <citation type="submission" date="2020-05" db="EMBL/GenBank/DDBJ databases">
        <title>Phylogenomic resolution of chytrid fungi.</title>
        <authorList>
            <person name="Stajich J.E."/>
            <person name="Amses K."/>
            <person name="Simmons R."/>
            <person name="Seto K."/>
            <person name="Myers J."/>
            <person name="Bonds A."/>
            <person name="Quandt C.A."/>
            <person name="Barry K."/>
            <person name="Liu P."/>
            <person name="Grigoriev I."/>
            <person name="Longcore J.E."/>
            <person name="James T.Y."/>
        </authorList>
    </citation>
    <scope>NUCLEOTIDE SEQUENCE</scope>
    <source>
        <strain evidence="13">JEL0379</strain>
    </source>
</reference>
<accession>A0AAD5XVZ2</accession>
<evidence type="ECO:0000256" key="10">
    <source>
        <dbReference type="PROSITE-ProRule" id="PRU01393"/>
    </source>
</evidence>
<dbReference type="GO" id="GO:0004843">
    <property type="term" value="F:cysteine-type deubiquitinase activity"/>
    <property type="evidence" value="ECO:0007669"/>
    <property type="project" value="UniProtKB-UniRule"/>
</dbReference>
<dbReference type="EMBL" id="JADGJQ010000002">
    <property type="protein sequence ID" value="KAJ3185167.1"/>
    <property type="molecule type" value="Genomic_DNA"/>
</dbReference>
<dbReference type="EC" id="3.4.19.12" evidence="7 11"/>
<feature type="site" description="Important for enzyme activity" evidence="9 10">
    <location>
        <position position="209"/>
    </location>
</feature>
<feature type="active site" description="Proton donor" evidence="8 10">
    <location>
        <position position="194"/>
    </location>
</feature>
<evidence type="ECO:0000256" key="11">
    <source>
        <dbReference type="RuleBase" id="RU361215"/>
    </source>
</evidence>
<evidence type="ECO:0000256" key="8">
    <source>
        <dbReference type="PIRSR" id="PIRSR038120-1"/>
    </source>
</evidence>
<dbReference type="InterPro" id="IPR017390">
    <property type="entry name" value="Ubiquitinyl_hydrolase_UCH37"/>
</dbReference>
<comment type="caution">
    <text evidence="13">The sequence shown here is derived from an EMBL/GenBank/DDBJ whole genome shotgun (WGS) entry which is preliminary data.</text>
</comment>
<evidence type="ECO:0000256" key="7">
    <source>
        <dbReference type="PIRNR" id="PIRNR038120"/>
    </source>
</evidence>
<dbReference type="PRINTS" id="PR00707">
    <property type="entry name" value="UBCTHYDRLASE"/>
</dbReference>
<dbReference type="Pfam" id="PF01088">
    <property type="entry name" value="Peptidase_C12"/>
    <property type="match status" value="1"/>
</dbReference>
<keyword evidence="3 7" id="KW-0645">Protease</keyword>
<proteinExistence type="inferred from homology"/>
<comment type="catalytic activity">
    <reaction evidence="1 7 10 11">
        <text>Thiol-dependent hydrolysis of ester, thioester, amide, peptide and isopeptide bonds formed by the C-terminal Gly of ubiquitin (a 76-residue protein attached to proteins as an intracellular targeting signal).</text>
        <dbReference type="EC" id="3.4.19.12"/>
    </reaction>
</comment>
<keyword evidence="6 7" id="KW-0788">Thiol protease</keyword>
<dbReference type="SUPFAM" id="SSF54001">
    <property type="entry name" value="Cysteine proteinases"/>
    <property type="match status" value="1"/>
</dbReference>
<dbReference type="PANTHER" id="PTHR10589">
    <property type="entry name" value="UBIQUITIN CARBOXYL-TERMINAL HYDROLASE"/>
    <property type="match status" value="1"/>
</dbReference>
<sequence>MSTALSILQTPPANQLDVLVGDELEASPWATLESDPGVFTELAAKMGIRDVQVEEIFEMSPECFQRLEPIYGLIFLFQWRDSDTVESEADGIVPEGLCFMNQVLENACATQALLSIALNCPALDIGPALRGFKEFTKDFSPAMKGLALGNSHHLRTSHNSFSRATDLPVLQYPVPKRNYKRKRKRQDDDDNGFHFVSFVPFEGAVWELDGLKKAPRCLGPLEEGSNWAAVAAPHIQTRMAQYSNEAIQFNLMAVVQSRLAALQKRLAQQTGESDFSREIQEAIMDEHVRREEIKADNERRRFNYVPFIKRYLELLHDKGLLHDVLSS</sequence>
<feature type="domain" description="UCH catalytic" evidence="12">
    <location>
        <begin position="28"/>
        <end position="256"/>
    </location>
</feature>
<dbReference type="FunFam" id="3.40.532.10:FF:000010">
    <property type="entry name" value="Ubiquitin carboxyl-terminal hydrolase"/>
    <property type="match status" value="1"/>
</dbReference>
<feature type="site" description="Transition state stabilizer" evidence="10">
    <location>
        <position position="102"/>
    </location>
</feature>
<dbReference type="GO" id="GO:0006511">
    <property type="term" value="P:ubiquitin-dependent protein catabolic process"/>
    <property type="evidence" value="ECO:0007669"/>
    <property type="project" value="UniProtKB-UniRule"/>
</dbReference>
<name>A0AAD5XVZ2_9FUNG</name>
<dbReference type="InterPro" id="IPR001578">
    <property type="entry name" value="Peptidase_C12_UCH"/>
</dbReference>
<dbReference type="Gene3D" id="3.40.532.10">
    <property type="entry name" value="Peptidase C12, ubiquitin carboxyl-terminal hydrolase"/>
    <property type="match status" value="1"/>
</dbReference>
<keyword evidence="4 7" id="KW-0833">Ubl conjugation pathway</keyword>
<dbReference type="PROSITE" id="PS52048">
    <property type="entry name" value="UCH_DOMAIN"/>
    <property type="match status" value="1"/>
</dbReference>
<dbReference type="CDD" id="cd09617">
    <property type="entry name" value="Peptidase_C12_UCH37_BAP1"/>
    <property type="match status" value="1"/>
</dbReference>
<keyword evidence="14" id="KW-1185">Reference proteome</keyword>
<dbReference type="InterPro" id="IPR038765">
    <property type="entry name" value="Papain-like_cys_pep_sf"/>
</dbReference>
<organism evidence="13 14">
    <name type="scientific">Geranomyces variabilis</name>
    <dbReference type="NCBI Taxonomy" id="109894"/>
    <lineage>
        <taxon>Eukaryota</taxon>
        <taxon>Fungi</taxon>
        <taxon>Fungi incertae sedis</taxon>
        <taxon>Chytridiomycota</taxon>
        <taxon>Chytridiomycota incertae sedis</taxon>
        <taxon>Chytridiomycetes</taxon>
        <taxon>Spizellomycetales</taxon>
        <taxon>Powellomycetaceae</taxon>
        <taxon>Geranomyces</taxon>
    </lineage>
</organism>